<keyword evidence="3" id="KW-1185">Reference proteome</keyword>
<proteinExistence type="predicted"/>
<feature type="compositionally biased region" description="Basic residues" evidence="1">
    <location>
        <begin position="107"/>
        <end position="124"/>
    </location>
</feature>
<feature type="region of interest" description="Disordered" evidence="1">
    <location>
        <begin position="95"/>
        <end position="124"/>
    </location>
</feature>
<organism evidence="2 3">
    <name type="scientific">Oculimacula yallundae</name>
    <dbReference type="NCBI Taxonomy" id="86028"/>
    <lineage>
        <taxon>Eukaryota</taxon>
        <taxon>Fungi</taxon>
        <taxon>Dikarya</taxon>
        <taxon>Ascomycota</taxon>
        <taxon>Pezizomycotina</taxon>
        <taxon>Leotiomycetes</taxon>
        <taxon>Helotiales</taxon>
        <taxon>Ploettnerulaceae</taxon>
        <taxon>Oculimacula</taxon>
    </lineage>
</organism>
<protein>
    <recommendedName>
        <fullName evidence="4">50S ribosomal protein L28</fullName>
    </recommendedName>
</protein>
<reference evidence="2 3" key="1">
    <citation type="journal article" date="2024" name="Commun. Biol.">
        <title>Comparative genomic analysis of thermophilic fungi reveals convergent evolutionary adaptations and gene losses.</title>
        <authorList>
            <person name="Steindorff A.S."/>
            <person name="Aguilar-Pontes M.V."/>
            <person name="Robinson A.J."/>
            <person name="Andreopoulos B."/>
            <person name="LaButti K."/>
            <person name="Kuo A."/>
            <person name="Mondo S."/>
            <person name="Riley R."/>
            <person name="Otillar R."/>
            <person name="Haridas S."/>
            <person name="Lipzen A."/>
            <person name="Grimwood J."/>
            <person name="Schmutz J."/>
            <person name="Clum A."/>
            <person name="Reid I.D."/>
            <person name="Moisan M.C."/>
            <person name="Butler G."/>
            <person name="Nguyen T.T.M."/>
            <person name="Dewar K."/>
            <person name="Conant G."/>
            <person name="Drula E."/>
            <person name="Henrissat B."/>
            <person name="Hansel C."/>
            <person name="Singer S."/>
            <person name="Hutchinson M.I."/>
            <person name="de Vries R.P."/>
            <person name="Natvig D.O."/>
            <person name="Powell A.J."/>
            <person name="Tsang A."/>
            <person name="Grigoriev I.V."/>
        </authorList>
    </citation>
    <scope>NUCLEOTIDE SEQUENCE [LARGE SCALE GENOMIC DNA]</scope>
    <source>
        <strain evidence="2 3">CBS 494.80</strain>
    </source>
</reference>
<evidence type="ECO:0000313" key="3">
    <source>
        <dbReference type="Proteomes" id="UP001595075"/>
    </source>
</evidence>
<evidence type="ECO:0000313" key="2">
    <source>
        <dbReference type="EMBL" id="KAL2071607.1"/>
    </source>
</evidence>
<evidence type="ECO:0000256" key="1">
    <source>
        <dbReference type="SAM" id="MobiDB-lite"/>
    </source>
</evidence>
<evidence type="ECO:0008006" key="4">
    <source>
        <dbReference type="Google" id="ProtNLM"/>
    </source>
</evidence>
<comment type="caution">
    <text evidence="2">The sequence shown here is derived from an EMBL/GenBank/DDBJ whole genome shotgun (WGS) entry which is preliminary data.</text>
</comment>
<accession>A0ABR4CPC4</accession>
<name>A0ABR4CPC4_9HELO</name>
<gene>
    <name evidence="2" type="ORF">VTL71DRAFT_12842</name>
</gene>
<sequence>MRGDEVAVADRRLSVWRCTSVRGVLLTSMRASPFLKNPKVDPTNQSYRRAIICTGKRINYRSRRVNTERQKDFRRSNVAVVASDLMTSLWMTNKGKRSSAEEVLQGRKSHEKGRKRRQGQARYN</sequence>
<dbReference type="Proteomes" id="UP001595075">
    <property type="component" value="Unassembled WGS sequence"/>
</dbReference>
<dbReference type="EMBL" id="JAZHXI010000005">
    <property type="protein sequence ID" value="KAL2071607.1"/>
    <property type="molecule type" value="Genomic_DNA"/>
</dbReference>